<dbReference type="PANTHER" id="PTHR45640:SF26">
    <property type="entry name" value="RE23625P"/>
    <property type="match status" value="1"/>
</dbReference>
<dbReference type="PROSITE" id="PS01031">
    <property type="entry name" value="SHSP"/>
    <property type="match status" value="1"/>
</dbReference>
<feature type="compositionally biased region" description="Low complexity" evidence="3">
    <location>
        <begin position="247"/>
        <end position="260"/>
    </location>
</feature>
<dbReference type="CDD" id="cd06464">
    <property type="entry name" value="ACD_sHsps-like"/>
    <property type="match status" value="1"/>
</dbReference>
<dbReference type="Proteomes" id="UP001292094">
    <property type="component" value="Unassembled WGS sequence"/>
</dbReference>
<gene>
    <name evidence="5" type="ORF">Pmani_007690</name>
</gene>
<dbReference type="GO" id="GO:0005634">
    <property type="term" value="C:nucleus"/>
    <property type="evidence" value="ECO:0007669"/>
    <property type="project" value="TreeGrafter"/>
</dbReference>
<keyword evidence="6" id="KW-1185">Reference proteome</keyword>
<dbReference type="PANTHER" id="PTHR45640">
    <property type="entry name" value="HEAT SHOCK PROTEIN HSP-12.2-RELATED"/>
    <property type="match status" value="1"/>
</dbReference>
<feature type="compositionally biased region" description="Polar residues" evidence="3">
    <location>
        <begin position="271"/>
        <end position="283"/>
    </location>
</feature>
<evidence type="ECO:0000256" key="3">
    <source>
        <dbReference type="SAM" id="MobiDB-lite"/>
    </source>
</evidence>
<dbReference type="SUPFAM" id="SSF49764">
    <property type="entry name" value="HSP20-like chaperones"/>
    <property type="match status" value="2"/>
</dbReference>
<organism evidence="5 6">
    <name type="scientific">Petrolisthes manimaculis</name>
    <dbReference type="NCBI Taxonomy" id="1843537"/>
    <lineage>
        <taxon>Eukaryota</taxon>
        <taxon>Metazoa</taxon>
        <taxon>Ecdysozoa</taxon>
        <taxon>Arthropoda</taxon>
        <taxon>Crustacea</taxon>
        <taxon>Multicrustacea</taxon>
        <taxon>Malacostraca</taxon>
        <taxon>Eumalacostraca</taxon>
        <taxon>Eucarida</taxon>
        <taxon>Decapoda</taxon>
        <taxon>Pleocyemata</taxon>
        <taxon>Anomura</taxon>
        <taxon>Galatheoidea</taxon>
        <taxon>Porcellanidae</taxon>
        <taxon>Petrolisthes</taxon>
    </lineage>
</organism>
<accession>A0AAE1Q808</accession>
<feature type="compositionally biased region" description="Low complexity" evidence="3">
    <location>
        <begin position="164"/>
        <end position="182"/>
    </location>
</feature>
<dbReference type="InterPro" id="IPR001436">
    <property type="entry name" value="Alpha-crystallin/sHSP_animal"/>
</dbReference>
<dbReference type="CDD" id="cd06526">
    <property type="entry name" value="metazoan_ACD"/>
    <property type="match status" value="1"/>
</dbReference>
<proteinExistence type="inferred from homology"/>
<dbReference type="GO" id="GO:0051082">
    <property type="term" value="F:unfolded protein binding"/>
    <property type="evidence" value="ECO:0007669"/>
    <property type="project" value="TreeGrafter"/>
</dbReference>
<dbReference type="Gene3D" id="2.60.40.790">
    <property type="match status" value="2"/>
</dbReference>
<evidence type="ECO:0000313" key="6">
    <source>
        <dbReference type="Proteomes" id="UP001292094"/>
    </source>
</evidence>
<dbReference type="GO" id="GO:0009408">
    <property type="term" value="P:response to heat"/>
    <property type="evidence" value="ECO:0007669"/>
    <property type="project" value="TreeGrafter"/>
</dbReference>
<dbReference type="EMBL" id="JAWZYT010000582">
    <property type="protein sequence ID" value="KAK4321494.1"/>
    <property type="molecule type" value="Genomic_DNA"/>
</dbReference>
<dbReference type="GO" id="GO:0042026">
    <property type="term" value="P:protein refolding"/>
    <property type="evidence" value="ECO:0007669"/>
    <property type="project" value="TreeGrafter"/>
</dbReference>
<comment type="caution">
    <text evidence="5">The sequence shown here is derived from an EMBL/GenBank/DDBJ whole genome shotgun (WGS) entry which is preliminary data.</text>
</comment>
<comment type="similarity">
    <text evidence="1 2">Belongs to the small heat shock protein (HSP20) family.</text>
</comment>
<sequence length="431" mass="46987">MPLGSTLMGELREGFQLPITRRGLFSEDDFFKGFQHDYSQAVGDVLDRWRSRSSLADRYASYRKLRERDHSDDSQAATVSETPTNHVIVVDMSDYANGQITVETQGFSAVVNGQAGQRVYHRRFPLPQDTVIDGVVADLSDDNILTVTAPRKGKGVAINLGSDSPTVTPTVSASTQQQSTSVRSAEERVIPTVKEGGAAASTSATHAIRTHQQQQSSSDRRGSTSRIIPLSIEDEATTPEAMGGGATTTTTEQTSSTTTERVIPTIKQAADTRSSTSSQFANATTTQLHNRVLPIKKRGRFFQDATFEKVWRDFESAMDDKVAKEGSKVEGKDEGDDRYQTYRNLRDVIQQDDNQAGTVTKESDEFKIVLDVKDFADAHLDVKALAGSIVVTGEKGKRSFERRFSIPGLSKPEMVAAALSADGVLTITAPV</sequence>
<reference evidence="5" key="1">
    <citation type="submission" date="2023-11" db="EMBL/GenBank/DDBJ databases">
        <title>Genome assemblies of two species of porcelain crab, Petrolisthes cinctipes and Petrolisthes manimaculis (Anomura: Porcellanidae).</title>
        <authorList>
            <person name="Angst P."/>
        </authorList>
    </citation>
    <scope>NUCLEOTIDE SEQUENCE</scope>
    <source>
        <strain evidence="5">PB745_02</strain>
        <tissue evidence="5">Gill</tissue>
    </source>
</reference>
<dbReference type="GO" id="GO:0005737">
    <property type="term" value="C:cytoplasm"/>
    <property type="evidence" value="ECO:0007669"/>
    <property type="project" value="TreeGrafter"/>
</dbReference>
<evidence type="ECO:0000313" key="5">
    <source>
        <dbReference type="EMBL" id="KAK4321494.1"/>
    </source>
</evidence>
<evidence type="ECO:0000256" key="1">
    <source>
        <dbReference type="PROSITE-ProRule" id="PRU00285"/>
    </source>
</evidence>
<dbReference type="InterPro" id="IPR002068">
    <property type="entry name" value="A-crystallin/Hsp20_dom"/>
</dbReference>
<feature type="compositionally biased region" description="Low complexity" evidence="3">
    <location>
        <begin position="196"/>
        <end position="217"/>
    </location>
</feature>
<dbReference type="Pfam" id="PF00011">
    <property type="entry name" value="HSP20"/>
    <property type="match status" value="1"/>
</dbReference>
<dbReference type="AlphaFoldDB" id="A0AAE1Q808"/>
<feature type="domain" description="SHSP" evidence="4">
    <location>
        <begin position="348"/>
        <end position="431"/>
    </location>
</feature>
<dbReference type="InterPro" id="IPR008978">
    <property type="entry name" value="HSP20-like_chaperone"/>
</dbReference>
<feature type="region of interest" description="Disordered" evidence="3">
    <location>
        <begin position="160"/>
        <end position="283"/>
    </location>
</feature>
<evidence type="ECO:0000259" key="4">
    <source>
        <dbReference type="PROSITE" id="PS01031"/>
    </source>
</evidence>
<protein>
    <recommendedName>
        <fullName evidence="4">SHSP domain-containing protein</fullName>
    </recommendedName>
</protein>
<evidence type="ECO:0000256" key="2">
    <source>
        <dbReference type="RuleBase" id="RU003616"/>
    </source>
</evidence>
<name>A0AAE1Q808_9EUCA</name>